<dbReference type="EMBL" id="JAHHHV010000006">
    <property type="protein sequence ID" value="MBW4464104.1"/>
    <property type="molecule type" value="Genomic_DNA"/>
</dbReference>
<comment type="caution">
    <text evidence="2">The sequence shown here is derived from an EMBL/GenBank/DDBJ whole genome shotgun (WGS) entry which is preliminary data.</text>
</comment>
<dbReference type="Proteomes" id="UP000707356">
    <property type="component" value="Unassembled WGS sequence"/>
</dbReference>
<name>A0A951P7B7_9CYAN</name>
<dbReference type="AlphaFoldDB" id="A0A951P7B7"/>
<dbReference type="Gene3D" id="3.40.50.150">
    <property type="entry name" value="Vaccinia Virus protein VP39"/>
    <property type="match status" value="1"/>
</dbReference>
<reference evidence="2" key="2">
    <citation type="journal article" date="2022" name="Microbiol. Resour. Announc.">
        <title>Metagenome Sequencing to Explore Phylogenomics of Terrestrial Cyanobacteria.</title>
        <authorList>
            <person name="Ward R.D."/>
            <person name="Stajich J.E."/>
            <person name="Johansen J.R."/>
            <person name="Huntemann M."/>
            <person name="Clum A."/>
            <person name="Foster B."/>
            <person name="Foster B."/>
            <person name="Roux S."/>
            <person name="Palaniappan K."/>
            <person name="Varghese N."/>
            <person name="Mukherjee S."/>
            <person name="Reddy T.B.K."/>
            <person name="Daum C."/>
            <person name="Copeland A."/>
            <person name="Chen I.A."/>
            <person name="Ivanova N.N."/>
            <person name="Kyrpides N.C."/>
            <person name="Shapiro N."/>
            <person name="Eloe-Fadrosh E.A."/>
            <person name="Pietrasiak N."/>
        </authorList>
    </citation>
    <scope>NUCLEOTIDE SEQUENCE</scope>
    <source>
        <strain evidence="2">GSE-TBD4-15B</strain>
    </source>
</reference>
<dbReference type="GO" id="GO:0008168">
    <property type="term" value="F:methyltransferase activity"/>
    <property type="evidence" value="ECO:0007669"/>
    <property type="project" value="UniProtKB-KW"/>
</dbReference>
<sequence>MVTATDWRDYDKIRQQFDYGPYPRTPLEQSAKESYEELFSHNLVTAYYLRHRRVTQTEGKLILDAGCGSGYHALILAEANPGAKIVGIDLSEQSILMARQRLAYHGFDQAEFHQAKLEEVGNLGLQFDYINCDEVLYLLPDPVAGLQALKSVLKPDGIIRTNLHSLHQRFAFYRAQALFRLMGLMENNPEEFEETIVIETMKALKPEVRLKVETWTQQNRDAASPEQLKEVLAMNFLFRGDTGYSMTDLFEMLEQADLDLISMTDWRHWDITELFQDPEDLPAFWAMSLASATLPEKLQLFELMHPVHRLLDFWCTHPESPTGVPVDDWSTADWQQARVHLHPQLCTEPFKAELIRCIKAAQPFEISQQIKTPVFAPVFLQAKLAACLLPLWESPQPIAALVQRYRQIHPLNLATLEPLSEVQAFTAVQQLLNQLDAFLYVLIEQV</sequence>
<reference evidence="2" key="1">
    <citation type="submission" date="2021-05" db="EMBL/GenBank/DDBJ databases">
        <authorList>
            <person name="Pietrasiak N."/>
            <person name="Ward R."/>
            <person name="Stajich J.E."/>
            <person name="Kurbessoian T."/>
        </authorList>
    </citation>
    <scope>NUCLEOTIDE SEQUENCE</scope>
    <source>
        <strain evidence="2">GSE-TBD4-15B</strain>
    </source>
</reference>
<dbReference type="GO" id="GO:0032259">
    <property type="term" value="P:methylation"/>
    <property type="evidence" value="ECO:0007669"/>
    <property type="project" value="UniProtKB-KW"/>
</dbReference>
<evidence type="ECO:0000259" key="1">
    <source>
        <dbReference type="Pfam" id="PF13847"/>
    </source>
</evidence>
<dbReference type="SUPFAM" id="SSF53335">
    <property type="entry name" value="S-adenosyl-L-methionine-dependent methyltransferases"/>
    <property type="match status" value="1"/>
</dbReference>
<dbReference type="Pfam" id="PF13847">
    <property type="entry name" value="Methyltransf_31"/>
    <property type="match status" value="1"/>
</dbReference>
<dbReference type="InterPro" id="IPR029063">
    <property type="entry name" value="SAM-dependent_MTases_sf"/>
</dbReference>
<dbReference type="CDD" id="cd02440">
    <property type="entry name" value="AdoMet_MTases"/>
    <property type="match status" value="1"/>
</dbReference>
<evidence type="ECO:0000313" key="2">
    <source>
        <dbReference type="EMBL" id="MBW4464104.1"/>
    </source>
</evidence>
<evidence type="ECO:0000313" key="3">
    <source>
        <dbReference type="Proteomes" id="UP000707356"/>
    </source>
</evidence>
<dbReference type="InterPro" id="IPR025714">
    <property type="entry name" value="Methyltranfer_dom"/>
</dbReference>
<proteinExistence type="predicted"/>
<keyword evidence="2" id="KW-0808">Transferase</keyword>
<accession>A0A951P7B7</accession>
<protein>
    <submittedName>
        <fullName evidence="2">Class I SAM-dependent methyltransferase</fullName>
    </submittedName>
</protein>
<feature type="domain" description="Methyltransferase" evidence="1">
    <location>
        <begin position="58"/>
        <end position="176"/>
    </location>
</feature>
<dbReference type="PANTHER" id="PTHR43861">
    <property type="entry name" value="TRANS-ACONITATE 2-METHYLTRANSFERASE-RELATED"/>
    <property type="match status" value="1"/>
</dbReference>
<keyword evidence="2" id="KW-0489">Methyltransferase</keyword>
<organism evidence="2 3">
    <name type="scientific">Pegethrix bostrychoides GSE-TBD4-15B</name>
    <dbReference type="NCBI Taxonomy" id="2839662"/>
    <lineage>
        <taxon>Bacteria</taxon>
        <taxon>Bacillati</taxon>
        <taxon>Cyanobacteriota</taxon>
        <taxon>Cyanophyceae</taxon>
        <taxon>Oculatellales</taxon>
        <taxon>Oculatellaceae</taxon>
        <taxon>Pegethrix</taxon>
    </lineage>
</organism>
<gene>
    <name evidence="2" type="ORF">KME07_01520</name>
</gene>